<proteinExistence type="predicted"/>
<keyword evidence="3" id="KW-1185">Reference proteome</keyword>
<dbReference type="GO" id="GO:0009435">
    <property type="term" value="P:NAD+ biosynthetic process"/>
    <property type="evidence" value="ECO:0007669"/>
    <property type="project" value="InterPro"/>
</dbReference>
<dbReference type="Gene3D" id="3.20.20.70">
    <property type="entry name" value="Aldolase class I"/>
    <property type="match status" value="1"/>
</dbReference>
<accession>A0A8T0HRR8</accession>
<dbReference type="InterPro" id="IPR013785">
    <property type="entry name" value="Aldolase_TIM"/>
</dbReference>
<name>A0A8T0HRR8_CERPU</name>
<evidence type="ECO:0000313" key="2">
    <source>
        <dbReference type="EMBL" id="KAG0573481.1"/>
    </source>
</evidence>
<dbReference type="InterPro" id="IPR036068">
    <property type="entry name" value="Nicotinate_pribotase-like_C"/>
</dbReference>
<evidence type="ECO:0000256" key="1">
    <source>
        <dbReference type="ARBA" id="ARBA00004790"/>
    </source>
</evidence>
<evidence type="ECO:0000313" key="3">
    <source>
        <dbReference type="Proteomes" id="UP000822688"/>
    </source>
</evidence>
<dbReference type="SUPFAM" id="SSF51690">
    <property type="entry name" value="Nicotinate/Quinolinate PRTase C-terminal domain-like"/>
    <property type="match status" value="1"/>
</dbReference>
<sequence>MLDNMVVPLPNGDVDLYMLLQAVTLIDGRFETEASGNATLETVSKIGSTGVTYISRRGFFGLPSYCTLKNGPFCCLCPSFWLQTIGIGLS</sequence>
<comment type="pathway">
    <text evidence="1">Cofactor biosynthesis; NAD(+) biosynthesis.</text>
</comment>
<organism evidence="2 3">
    <name type="scientific">Ceratodon purpureus</name>
    <name type="common">Fire moss</name>
    <name type="synonym">Dicranum purpureum</name>
    <dbReference type="NCBI Taxonomy" id="3225"/>
    <lineage>
        <taxon>Eukaryota</taxon>
        <taxon>Viridiplantae</taxon>
        <taxon>Streptophyta</taxon>
        <taxon>Embryophyta</taxon>
        <taxon>Bryophyta</taxon>
        <taxon>Bryophytina</taxon>
        <taxon>Bryopsida</taxon>
        <taxon>Dicranidae</taxon>
        <taxon>Pseudoditrichales</taxon>
        <taxon>Ditrichaceae</taxon>
        <taxon>Ceratodon</taxon>
    </lineage>
</organism>
<gene>
    <name evidence="2" type="ORF">KC19_VG182400</name>
</gene>
<reference evidence="2" key="1">
    <citation type="submission" date="2020-06" db="EMBL/GenBank/DDBJ databases">
        <title>WGS assembly of Ceratodon purpureus strain R40.</title>
        <authorList>
            <person name="Carey S.B."/>
            <person name="Jenkins J."/>
            <person name="Shu S."/>
            <person name="Lovell J.T."/>
            <person name="Sreedasyam A."/>
            <person name="Maumus F."/>
            <person name="Tiley G.P."/>
            <person name="Fernandez-Pozo N."/>
            <person name="Barry K."/>
            <person name="Chen C."/>
            <person name="Wang M."/>
            <person name="Lipzen A."/>
            <person name="Daum C."/>
            <person name="Saski C.A."/>
            <person name="Payton A.C."/>
            <person name="Mcbreen J.C."/>
            <person name="Conrad R.E."/>
            <person name="Kollar L.M."/>
            <person name="Olsson S."/>
            <person name="Huttunen S."/>
            <person name="Landis J.B."/>
            <person name="Wickett N.J."/>
            <person name="Johnson M.G."/>
            <person name="Rensing S.A."/>
            <person name="Grimwood J."/>
            <person name="Schmutz J."/>
            <person name="Mcdaniel S.F."/>
        </authorList>
    </citation>
    <scope>NUCLEOTIDE SEQUENCE</scope>
    <source>
        <strain evidence="2">R40</strain>
    </source>
</reference>
<dbReference type="AlphaFoldDB" id="A0A8T0HRR8"/>
<dbReference type="EMBL" id="CM026426">
    <property type="protein sequence ID" value="KAG0573481.1"/>
    <property type="molecule type" value="Genomic_DNA"/>
</dbReference>
<dbReference type="Proteomes" id="UP000822688">
    <property type="component" value="Chromosome V"/>
</dbReference>
<comment type="caution">
    <text evidence="2">The sequence shown here is derived from an EMBL/GenBank/DDBJ whole genome shotgun (WGS) entry which is preliminary data.</text>
</comment>
<protein>
    <submittedName>
        <fullName evidence="2">Uncharacterized protein</fullName>
    </submittedName>
</protein>